<name>A0A0N0XJ90_9NEIS</name>
<proteinExistence type="predicted"/>
<comment type="caution">
    <text evidence="3">The sequence shown here is derived from an EMBL/GenBank/DDBJ whole genome shotgun (WGS) entry which is preliminary data.</text>
</comment>
<feature type="compositionally biased region" description="Polar residues" evidence="1">
    <location>
        <begin position="1"/>
        <end position="11"/>
    </location>
</feature>
<dbReference type="Proteomes" id="UP000037939">
    <property type="component" value="Unassembled WGS sequence"/>
</dbReference>
<feature type="compositionally biased region" description="Pro residues" evidence="1">
    <location>
        <begin position="12"/>
        <end position="23"/>
    </location>
</feature>
<dbReference type="Pfam" id="PF09791">
    <property type="entry name" value="Oxidored-like"/>
    <property type="match status" value="1"/>
</dbReference>
<dbReference type="OrthoDB" id="5797329at2"/>
<keyword evidence="4" id="KW-1185">Reference proteome</keyword>
<organism evidence="3 4">
    <name type="scientific">Amantichitinum ursilacus</name>
    <dbReference type="NCBI Taxonomy" id="857265"/>
    <lineage>
        <taxon>Bacteria</taxon>
        <taxon>Pseudomonadati</taxon>
        <taxon>Pseudomonadota</taxon>
        <taxon>Betaproteobacteria</taxon>
        <taxon>Neisseriales</taxon>
        <taxon>Chitinibacteraceae</taxon>
        <taxon>Amantichitinum</taxon>
    </lineage>
</organism>
<dbReference type="PATRIC" id="fig|857265.3.peg.1779"/>
<protein>
    <recommendedName>
        <fullName evidence="2">Oxidoreductase-like domain-containing protein</fullName>
    </recommendedName>
</protein>
<sequence>MNTSVDSSPQSPADPRPEPPFEPPLEACCGNGCDPCIFDTYGEELRRYRAELKAWEQRHSS</sequence>
<dbReference type="RefSeq" id="WP_053937394.1">
    <property type="nucleotide sequence ID" value="NZ_LAQT01000006.1"/>
</dbReference>
<evidence type="ECO:0000259" key="2">
    <source>
        <dbReference type="Pfam" id="PF09791"/>
    </source>
</evidence>
<reference evidence="3 4" key="1">
    <citation type="submission" date="2015-07" db="EMBL/GenBank/DDBJ databases">
        <title>Draft genome sequence of the Amantichitinum ursilacus IGB-41, a new chitin-degrading bacterium.</title>
        <authorList>
            <person name="Kirstahler P."/>
            <person name="Guenther M."/>
            <person name="Grumaz C."/>
            <person name="Rupp S."/>
            <person name="Zibek S."/>
            <person name="Sohn K."/>
        </authorList>
    </citation>
    <scope>NUCLEOTIDE SEQUENCE [LARGE SCALE GENOMIC DNA]</scope>
    <source>
        <strain evidence="3 4">IGB-41</strain>
    </source>
</reference>
<evidence type="ECO:0000313" key="4">
    <source>
        <dbReference type="Proteomes" id="UP000037939"/>
    </source>
</evidence>
<accession>A0A0N0XJ90</accession>
<feature type="region of interest" description="Disordered" evidence="1">
    <location>
        <begin position="1"/>
        <end position="24"/>
    </location>
</feature>
<dbReference type="InterPro" id="IPR019180">
    <property type="entry name" value="Oxidoreductase-like_N"/>
</dbReference>
<dbReference type="AlphaFoldDB" id="A0A0N0XJ90"/>
<dbReference type="EMBL" id="LAQT01000006">
    <property type="protein sequence ID" value="KPC53582.1"/>
    <property type="molecule type" value="Genomic_DNA"/>
</dbReference>
<gene>
    <name evidence="3" type="ORF">WG78_08675</name>
</gene>
<feature type="domain" description="Oxidoreductase-like" evidence="2">
    <location>
        <begin position="16"/>
        <end position="56"/>
    </location>
</feature>
<dbReference type="STRING" id="857265.WG78_08675"/>
<evidence type="ECO:0000256" key="1">
    <source>
        <dbReference type="SAM" id="MobiDB-lite"/>
    </source>
</evidence>
<evidence type="ECO:0000313" key="3">
    <source>
        <dbReference type="EMBL" id="KPC53582.1"/>
    </source>
</evidence>